<dbReference type="EMBL" id="AC158497">
    <property type="protein sequence ID" value="ABN08708.1"/>
    <property type="molecule type" value="Genomic_DNA"/>
</dbReference>
<reference evidence="3 5" key="4">
    <citation type="journal article" date="2014" name="BMC Genomics">
        <title>An improved genome release (version Mt4.0) for the model legume Medicago truncatula.</title>
        <authorList>
            <person name="Tang H."/>
            <person name="Krishnakumar V."/>
            <person name="Bidwell S."/>
            <person name="Rosen B."/>
            <person name="Chan A."/>
            <person name="Zhou S."/>
            <person name="Gentzbittel L."/>
            <person name="Childs K.L."/>
            <person name="Yandell M."/>
            <person name="Gundlach H."/>
            <person name="Mayer K.F."/>
            <person name="Schwartz D.C."/>
            <person name="Town C.D."/>
        </authorList>
    </citation>
    <scope>GENOME REANNOTATION</scope>
    <source>
        <strain evidence="4 5">cv. Jemalong A17</strain>
    </source>
</reference>
<organism evidence="2">
    <name type="scientific">Medicago truncatula</name>
    <name type="common">Barrel medic</name>
    <name type="synonym">Medicago tribuloides</name>
    <dbReference type="NCBI Taxonomy" id="3880"/>
    <lineage>
        <taxon>Eukaryota</taxon>
        <taxon>Viridiplantae</taxon>
        <taxon>Streptophyta</taxon>
        <taxon>Embryophyta</taxon>
        <taxon>Tracheophyta</taxon>
        <taxon>Spermatophyta</taxon>
        <taxon>Magnoliopsida</taxon>
        <taxon>eudicotyledons</taxon>
        <taxon>Gunneridae</taxon>
        <taxon>Pentapetalae</taxon>
        <taxon>rosids</taxon>
        <taxon>fabids</taxon>
        <taxon>Fabales</taxon>
        <taxon>Fabaceae</taxon>
        <taxon>Papilionoideae</taxon>
        <taxon>50 kb inversion clade</taxon>
        <taxon>NPAAA clade</taxon>
        <taxon>Hologalegina</taxon>
        <taxon>IRL clade</taxon>
        <taxon>Trifolieae</taxon>
        <taxon>Medicago</taxon>
    </lineage>
</organism>
<reference evidence="3 5" key="3">
    <citation type="journal article" date="2011" name="Nature">
        <title>The Medicago genome provides insight into the evolution of rhizobial symbioses.</title>
        <authorList>
            <person name="Young N.D."/>
            <person name="Debelle F."/>
            <person name="Oldroyd G.E."/>
            <person name="Geurts R."/>
            <person name="Cannon S.B."/>
            <person name="Udvardi M.K."/>
            <person name="Benedito V.A."/>
            <person name="Mayer K.F."/>
            <person name="Gouzy J."/>
            <person name="Schoof H."/>
            <person name="Van de Peer Y."/>
            <person name="Proost S."/>
            <person name="Cook D.R."/>
            <person name="Meyers B.C."/>
            <person name="Spannagl M."/>
            <person name="Cheung F."/>
            <person name="De Mita S."/>
            <person name="Krishnakumar V."/>
            <person name="Gundlach H."/>
            <person name="Zhou S."/>
            <person name="Mudge J."/>
            <person name="Bharti A.K."/>
            <person name="Murray J.D."/>
            <person name="Naoumkina M.A."/>
            <person name="Rosen B."/>
            <person name="Silverstein K.A."/>
            <person name="Tang H."/>
            <person name="Rombauts S."/>
            <person name="Zhao P.X."/>
            <person name="Zhou P."/>
            <person name="Barbe V."/>
            <person name="Bardou P."/>
            <person name="Bechner M."/>
            <person name="Bellec A."/>
            <person name="Berger A."/>
            <person name="Berges H."/>
            <person name="Bidwell S."/>
            <person name="Bisseling T."/>
            <person name="Choisne N."/>
            <person name="Couloux A."/>
            <person name="Denny R."/>
            <person name="Deshpande S."/>
            <person name="Dai X."/>
            <person name="Doyle J.J."/>
            <person name="Dudez A.M."/>
            <person name="Farmer A.D."/>
            <person name="Fouteau S."/>
            <person name="Franken C."/>
            <person name="Gibelin C."/>
            <person name="Gish J."/>
            <person name="Goldstein S."/>
            <person name="Gonzalez A.J."/>
            <person name="Green P.J."/>
            <person name="Hallab A."/>
            <person name="Hartog M."/>
            <person name="Hua A."/>
            <person name="Humphray S.J."/>
            <person name="Jeong D.H."/>
            <person name="Jing Y."/>
            <person name="Jocker A."/>
            <person name="Kenton S.M."/>
            <person name="Kim D.J."/>
            <person name="Klee K."/>
            <person name="Lai H."/>
            <person name="Lang C."/>
            <person name="Lin S."/>
            <person name="Macmil S.L."/>
            <person name="Magdelenat G."/>
            <person name="Matthews L."/>
            <person name="McCorrison J."/>
            <person name="Monaghan E.L."/>
            <person name="Mun J.H."/>
            <person name="Najar F.Z."/>
            <person name="Nicholson C."/>
            <person name="Noirot C."/>
            <person name="O'Bleness M."/>
            <person name="Paule C.R."/>
            <person name="Poulain J."/>
            <person name="Prion F."/>
            <person name="Qin B."/>
            <person name="Qu C."/>
            <person name="Retzel E.F."/>
            <person name="Riddle C."/>
            <person name="Sallet E."/>
            <person name="Samain S."/>
            <person name="Samson N."/>
            <person name="Sanders I."/>
            <person name="Saurat O."/>
            <person name="Scarpelli C."/>
            <person name="Schiex T."/>
            <person name="Segurens B."/>
            <person name="Severin A.J."/>
            <person name="Sherrier D.J."/>
            <person name="Shi R."/>
            <person name="Sims S."/>
            <person name="Singer S.R."/>
            <person name="Sinharoy S."/>
            <person name="Sterck L."/>
            <person name="Viollet A."/>
            <person name="Wang B.B."/>
            <person name="Wang K."/>
            <person name="Wang M."/>
            <person name="Wang X."/>
            <person name="Warfsmann J."/>
            <person name="Weissenbach J."/>
            <person name="White D.D."/>
            <person name="White J.D."/>
            <person name="Wiley G.B."/>
            <person name="Wincker P."/>
            <person name="Xing Y."/>
            <person name="Yang L."/>
            <person name="Yao Z."/>
            <person name="Ying F."/>
            <person name="Zhai J."/>
            <person name="Zhou L."/>
            <person name="Zuber A."/>
            <person name="Denarie J."/>
            <person name="Dixon R.A."/>
            <person name="May G.D."/>
            <person name="Schwartz D.C."/>
            <person name="Rogers J."/>
            <person name="Quetier F."/>
            <person name="Town C.D."/>
            <person name="Roe B.A."/>
        </authorList>
    </citation>
    <scope>NUCLEOTIDE SEQUENCE [LARGE SCALE GENOMIC DNA]</scope>
    <source>
        <strain evidence="3">A17</strain>
        <strain evidence="4 5">cv. Jemalong A17</strain>
    </source>
</reference>
<evidence type="ECO:0000313" key="4">
    <source>
        <dbReference type="EnsemblPlants" id="AES63897"/>
    </source>
</evidence>
<proteinExistence type="predicted"/>
<dbReference type="STRING" id="3880.A2Q508"/>
<evidence type="ECO:0000313" key="5">
    <source>
        <dbReference type="Proteomes" id="UP000002051"/>
    </source>
</evidence>
<name>A2Q508_MEDTR</name>
<protein>
    <submittedName>
        <fullName evidence="3">PPR repeat protein</fullName>
    </submittedName>
    <submittedName>
        <fullName evidence="2">Pentatricopeptide repeat</fullName>
    </submittedName>
</protein>
<dbReference type="HOGENOM" id="CLU_2486731_0_0_1"/>
<accession>A2Q508</accession>
<reference evidence="4" key="5">
    <citation type="submission" date="2015-04" db="UniProtKB">
        <authorList>
            <consortium name="EnsemblPlants"/>
        </authorList>
    </citation>
    <scope>IDENTIFICATION</scope>
    <source>
        <strain evidence="4">cv. Jemalong A17</strain>
    </source>
</reference>
<dbReference type="AlphaFoldDB" id="A2Q508"/>
<keyword evidence="1" id="KW-0677">Repeat</keyword>
<reference evidence="2" key="2">
    <citation type="submission" date="2007-03" db="EMBL/GenBank/DDBJ databases">
        <authorList>
            <consortium name="The International Medicago Genome Annotation Group"/>
        </authorList>
    </citation>
    <scope>NUCLEOTIDE SEQUENCE</scope>
</reference>
<dbReference type="InterPro" id="IPR011990">
    <property type="entry name" value="TPR-like_helical_dom_sf"/>
</dbReference>
<dbReference type="EnsemblPlants" id="AES63897">
    <property type="protein sequence ID" value="AES63897"/>
    <property type="gene ID" value="MTR_2g014510"/>
</dbReference>
<dbReference type="InterPro" id="IPR002885">
    <property type="entry name" value="PPR_rpt"/>
</dbReference>
<reference evidence="2" key="1">
    <citation type="submission" date="2005-04" db="EMBL/GenBank/DDBJ databases">
        <authorList>
            <person name="Town C.D."/>
        </authorList>
    </citation>
    <scope>NUCLEOTIDE SEQUENCE</scope>
</reference>
<dbReference type="PaxDb" id="3880-AES63897"/>
<dbReference type="EMBL" id="CM001218">
    <property type="protein sequence ID" value="AES63897.1"/>
    <property type="molecule type" value="Genomic_DNA"/>
</dbReference>
<dbReference type="OMA" id="SMRIRGI"/>
<dbReference type="Proteomes" id="UP000002051">
    <property type="component" value="Chromosome 2"/>
</dbReference>
<gene>
    <name evidence="3" type="ordered locus">MTR_2g014510</name>
    <name evidence="2" type="ORF">MtrDRAFT_AC158497g9v2</name>
</gene>
<evidence type="ECO:0000256" key="1">
    <source>
        <dbReference type="ARBA" id="ARBA00022737"/>
    </source>
</evidence>
<dbReference type="Gene3D" id="1.25.40.10">
    <property type="entry name" value="Tetratricopeptide repeat domain"/>
    <property type="match status" value="1"/>
</dbReference>
<dbReference type="eggNOG" id="KOG4197">
    <property type="taxonomic scope" value="Eukaryota"/>
</dbReference>
<keyword evidence="5" id="KW-1185">Reference proteome</keyword>
<sequence>MALGGISPNLASWSFHVRMHNMVVQGLCNNVDRTHSFQLYLSMRIRGISVELGTFDRLVKCFCKRGDLNKAAQILEEMIIDRWLHSG</sequence>
<dbReference type="Pfam" id="PF12854">
    <property type="entry name" value="PPR_1"/>
    <property type="match status" value="1"/>
</dbReference>
<evidence type="ECO:0000313" key="2">
    <source>
        <dbReference type="EMBL" id="ABN08708.1"/>
    </source>
</evidence>
<evidence type="ECO:0000313" key="3">
    <source>
        <dbReference type="EMBL" id="AES63897.1"/>
    </source>
</evidence>
<dbReference type="NCBIfam" id="TIGR00756">
    <property type="entry name" value="PPR"/>
    <property type="match status" value="1"/>
</dbReference>